<reference evidence="1 2" key="1">
    <citation type="submission" date="2020-04" db="EMBL/GenBank/DDBJ databases">
        <authorList>
            <person name="Alioto T."/>
            <person name="Alioto T."/>
            <person name="Gomez Garrido J."/>
        </authorList>
    </citation>
    <scope>NUCLEOTIDE SEQUENCE [LARGE SCALE GENOMIC DNA]</scope>
</reference>
<keyword evidence="2" id="KW-1185">Reference proteome</keyword>
<dbReference type="EMBL" id="CADEPI010000436">
    <property type="protein sequence ID" value="CAB3385855.1"/>
    <property type="molecule type" value="Genomic_DNA"/>
</dbReference>
<dbReference type="AlphaFoldDB" id="A0A8S1E171"/>
<evidence type="ECO:0000313" key="2">
    <source>
        <dbReference type="Proteomes" id="UP000494165"/>
    </source>
</evidence>
<sequence>MKNSFAFPKIQVVDVPTMDCRITIPETLLDTRQRTEPWPISNALITSRNCTNTSHLLTPTIQSSFLPENFEFDILVGIDNLEWKSHQLGTELDFSDAFVADPLALEDDLLYYGRCFINDRYFPGVIFTNGDCRIFINEDLSRHKHKEFQILVPIEPKYKAEE</sequence>
<protein>
    <submittedName>
        <fullName evidence="1">Uncharacterized protein</fullName>
    </submittedName>
</protein>
<dbReference type="Proteomes" id="UP000494165">
    <property type="component" value="Unassembled WGS sequence"/>
</dbReference>
<gene>
    <name evidence="1" type="ORF">CLODIP_2_CD05412</name>
</gene>
<accession>A0A8S1E171</accession>
<organism evidence="1 2">
    <name type="scientific">Cloeon dipterum</name>
    <dbReference type="NCBI Taxonomy" id="197152"/>
    <lineage>
        <taxon>Eukaryota</taxon>
        <taxon>Metazoa</taxon>
        <taxon>Ecdysozoa</taxon>
        <taxon>Arthropoda</taxon>
        <taxon>Hexapoda</taxon>
        <taxon>Insecta</taxon>
        <taxon>Pterygota</taxon>
        <taxon>Palaeoptera</taxon>
        <taxon>Ephemeroptera</taxon>
        <taxon>Pisciforma</taxon>
        <taxon>Baetidae</taxon>
        <taxon>Cloeon</taxon>
    </lineage>
</organism>
<comment type="caution">
    <text evidence="1">The sequence shown here is derived from an EMBL/GenBank/DDBJ whole genome shotgun (WGS) entry which is preliminary data.</text>
</comment>
<evidence type="ECO:0000313" key="1">
    <source>
        <dbReference type="EMBL" id="CAB3385855.1"/>
    </source>
</evidence>
<proteinExistence type="predicted"/>
<name>A0A8S1E171_9INSE</name>